<accession>A0ABN8ICR2</accession>
<feature type="non-terminal residue" evidence="2">
    <location>
        <position position="139"/>
    </location>
</feature>
<reference evidence="2" key="1">
    <citation type="submission" date="2022-03" db="EMBL/GenBank/DDBJ databases">
        <authorList>
            <person name="Martin H S."/>
        </authorList>
    </citation>
    <scope>NUCLEOTIDE SEQUENCE</scope>
</reference>
<dbReference type="EMBL" id="OW152833">
    <property type="protein sequence ID" value="CAH2054814.1"/>
    <property type="molecule type" value="Genomic_DNA"/>
</dbReference>
<evidence type="ECO:0000313" key="3">
    <source>
        <dbReference type="Proteomes" id="UP000837857"/>
    </source>
</evidence>
<proteinExistence type="predicted"/>
<dbReference type="Proteomes" id="UP000837857">
    <property type="component" value="Chromosome 21"/>
</dbReference>
<keyword evidence="1" id="KW-0472">Membrane</keyword>
<protein>
    <submittedName>
        <fullName evidence="2">Uncharacterized protein</fullName>
    </submittedName>
</protein>
<evidence type="ECO:0000313" key="2">
    <source>
        <dbReference type="EMBL" id="CAH2054814.1"/>
    </source>
</evidence>
<keyword evidence="1" id="KW-1133">Transmembrane helix</keyword>
<feature type="transmembrane region" description="Helical" evidence="1">
    <location>
        <begin position="82"/>
        <end position="103"/>
    </location>
</feature>
<evidence type="ECO:0000256" key="1">
    <source>
        <dbReference type="SAM" id="Phobius"/>
    </source>
</evidence>
<sequence length="139" mass="15582">MIEYFGLAHLVGGPRQNADNTEIKLNTNKTMNMAVSLLMSILGTLICLTLPFAVLEKPLGSFASERPQVRNALEWIERHLAFIDRIIVATAILLVLVAADTIVDAIRHTNIKVSPWVQRGKYLPRKYKAQSINSITRRS</sequence>
<keyword evidence="1" id="KW-0812">Transmembrane</keyword>
<keyword evidence="3" id="KW-1185">Reference proteome</keyword>
<name>A0ABN8ICR2_9NEOP</name>
<gene>
    <name evidence="2" type="ORF">IPOD504_LOCUS8797</name>
</gene>
<feature type="transmembrane region" description="Helical" evidence="1">
    <location>
        <begin position="34"/>
        <end position="54"/>
    </location>
</feature>
<organism evidence="2 3">
    <name type="scientific">Iphiclides podalirius</name>
    <name type="common">scarce swallowtail</name>
    <dbReference type="NCBI Taxonomy" id="110791"/>
    <lineage>
        <taxon>Eukaryota</taxon>
        <taxon>Metazoa</taxon>
        <taxon>Ecdysozoa</taxon>
        <taxon>Arthropoda</taxon>
        <taxon>Hexapoda</taxon>
        <taxon>Insecta</taxon>
        <taxon>Pterygota</taxon>
        <taxon>Neoptera</taxon>
        <taxon>Endopterygota</taxon>
        <taxon>Lepidoptera</taxon>
        <taxon>Glossata</taxon>
        <taxon>Ditrysia</taxon>
        <taxon>Papilionoidea</taxon>
        <taxon>Papilionidae</taxon>
        <taxon>Papilioninae</taxon>
        <taxon>Iphiclides</taxon>
    </lineage>
</organism>